<dbReference type="InterPro" id="IPR027417">
    <property type="entry name" value="P-loop_NTPase"/>
</dbReference>
<reference evidence="1" key="1">
    <citation type="journal article" date="2020" name="J. Clin. Microbiol.">
        <title>Streptococcus pseudopneumoniae: Use of whole genome sequences to validate methods used for identification.</title>
        <authorList>
            <person name="Jensen C.S."/>
            <person name="Iversen K.H."/>
            <person name="Dargis R."/>
            <person name="Shewmaker P."/>
            <person name="Rasmussen S."/>
            <person name="Christensen J.J."/>
            <person name="Nielsen X.C."/>
        </authorList>
    </citation>
    <scope>NUCLEOTIDE SEQUENCE</scope>
    <source>
        <strain evidence="1">256-03</strain>
    </source>
</reference>
<dbReference type="PANTHER" id="PTHR43394:SF1">
    <property type="entry name" value="ATP-BINDING CASSETTE SUB-FAMILY B MEMBER 10, MITOCHONDRIAL"/>
    <property type="match status" value="1"/>
</dbReference>
<comment type="caution">
    <text evidence="1">The sequence shown here is derived from an EMBL/GenBank/DDBJ whole genome shotgun (WGS) entry which is preliminary data.</text>
</comment>
<dbReference type="PANTHER" id="PTHR43394">
    <property type="entry name" value="ATP-DEPENDENT PERMEASE MDL1, MITOCHONDRIAL"/>
    <property type="match status" value="1"/>
</dbReference>
<dbReference type="Gene3D" id="3.40.50.300">
    <property type="entry name" value="P-loop containing nucleotide triphosphate hydrolases"/>
    <property type="match status" value="1"/>
</dbReference>
<proteinExistence type="predicted"/>
<dbReference type="AlphaFoldDB" id="A0AAW4CBV6"/>
<dbReference type="EMBL" id="JACSZI010000107">
    <property type="protein sequence ID" value="MBF9674597.1"/>
    <property type="molecule type" value="Genomic_DNA"/>
</dbReference>
<organism evidence="1 2">
    <name type="scientific">Streptococcus pseudopneumoniae</name>
    <dbReference type="NCBI Taxonomy" id="257758"/>
    <lineage>
        <taxon>Bacteria</taxon>
        <taxon>Bacillati</taxon>
        <taxon>Bacillota</taxon>
        <taxon>Bacilli</taxon>
        <taxon>Lactobacillales</taxon>
        <taxon>Streptococcaceae</taxon>
        <taxon>Streptococcus</taxon>
    </lineage>
</organism>
<name>A0AAW4CBV6_9STRE</name>
<dbReference type="GO" id="GO:0015421">
    <property type="term" value="F:ABC-type oligopeptide transporter activity"/>
    <property type="evidence" value="ECO:0007669"/>
    <property type="project" value="TreeGrafter"/>
</dbReference>
<protein>
    <submittedName>
        <fullName evidence="1">Uncharacterized protein</fullName>
    </submittedName>
</protein>
<dbReference type="Proteomes" id="UP000743672">
    <property type="component" value="Unassembled WGS sequence"/>
</dbReference>
<accession>A0AAW4CBV6</accession>
<evidence type="ECO:0000313" key="2">
    <source>
        <dbReference type="Proteomes" id="UP000743672"/>
    </source>
</evidence>
<dbReference type="SUPFAM" id="SSF52540">
    <property type="entry name" value="P-loop containing nucleoside triphosphate hydrolases"/>
    <property type="match status" value="1"/>
</dbReference>
<dbReference type="InterPro" id="IPR039421">
    <property type="entry name" value="Type_1_exporter"/>
</dbReference>
<sequence length="59" mass="6790">VIDNLMSLTDKTILFVAHRLSIAERTNRVIVLDQGKIIEVGSHQELMQAQGFYHHLFNK</sequence>
<gene>
    <name evidence="1" type="ORF">IAI20_11330</name>
</gene>
<feature type="non-terminal residue" evidence="1">
    <location>
        <position position="1"/>
    </location>
</feature>
<evidence type="ECO:0000313" key="1">
    <source>
        <dbReference type="EMBL" id="MBF9674597.1"/>
    </source>
</evidence>